<protein>
    <recommendedName>
        <fullName evidence="4">Lipoprotein</fullName>
    </recommendedName>
</protein>
<feature type="chain" id="PRO_5046468318" description="Lipoprotein" evidence="1">
    <location>
        <begin position="21"/>
        <end position="164"/>
    </location>
</feature>
<organism evidence="2 3">
    <name type="scientific">Candidatus Magnetominusculus xianensis</name>
    <dbReference type="NCBI Taxonomy" id="1748249"/>
    <lineage>
        <taxon>Bacteria</taxon>
        <taxon>Pseudomonadati</taxon>
        <taxon>Nitrospirota</taxon>
        <taxon>Nitrospiria</taxon>
        <taxon>Nitrospirales</taxon>
        <taxon>Nitrospiraceae</taxon>
        <taxon>Candidatus Magnetominusculus</taxon>
    </lineage>
</organism>
<keyword evidence="3" id="KW-1185">Reference proteome</keyword>
<dbReference type="Proteomes" id="UP000060487">
    <property type="component" value="Unassembled WGS sequence"/>
</dbReference>
<sequence length="164" mass="18470">MRFISVLFIVVSFLFSCSYASDFVNPFGLDKENPLGSIKKLDEQIRLLLAVERIETEKNVYKYKAKNTDDTITIDLDDNNKILRVSVHTVGQSSQVKSFFTAYWRKVNGSDAVPRQIPGSKSPDGGSFDRADLLTDAASGAWYIYQNSQELEISLKGHERLPRG</sequence>
<gene>
    <name evidence="2" type="ORF">ASN18_0824</name>
</gene>
<accession>A0ABR5SIY2</accession>
<dbReference type="PROSITE" id="PS51257">
    <property type="entry name" value="PROKAR_LIPOPROTEIN"/>
    <property type="match status" value="1"/>
</dbReference>
<evidence type="ECO:0008006" key="4">
    <source>
        <dbReference type="Google" id="ProtNLM"/>
    </source>
</evidence>
<name>A0ABR5SIY2_9BACT</name>
<reference evidence="2 3" key="1">
    <citation type="submission" date="2015-11" db="EMBL/GenBank/DDBJ databases">
        <authorList>
            <person name="Lin W."/>
        </authorList>
    </citation>
    <scope>NUCLEOTIDE SEQUENCE [LARGE SCALE GENOMIC DNA]</scope>
    <source>
        <strain evidence="2 3">HCH-1</strain>
    </source>
</reference>
<keyword evidence="1" id="KW-0732">Signal</keyword>
<comment type="caution">
    <text evidence="2">The sequence shown here is derived from an EMBL/GenBank/DDBJ whole genome shotgun (WGS) entry which is preliminary data.</text>
</comment>
<dbReference type="RefSeq" id="WP_085051348.1">
    <property type="nucleotide sequence ID" value="NZ_LNQR01000030.1"/>
</dbReference>
<feature type="signal peptide" evidence="1">
    <location>
        <begin position="1"/>
        <end position="20"/>
    </location>
</feature>
<evidence type="ECO:0000256" key="1">
    <source>
        <dbReference type="SAM" id="SignalP"/>
    </source>
</evidence>
<evidence type="ECO:0000313" key="3">
    <source>
        <dbReference type="Proteomes" id="UP000060487"/>
    </source>
</evidence>
<evidence type="ECO:0000313" key="2">
    <source>
        <dbReference type="EMBL" id="KWT91706.1"/>
    </source>
</evidence>
<proteinExistence type="predicted"/>
<dbReference type="EMBL" id="LNQR01000030">
    <property type="protein sequence ID" value="KWT91706.1"/>
    <property type="molecule type" value="Genomic_DNA"/>
</dbReference>